<accession>A0A8K0JZ27</accession>
<evidence type="ECO:0000256" key="6">
    <source>
        <dbReference type="RuleBase" id="RU367128"/>
    </source>
</evidence>
<evidence type="ECO:0000256" key="4">
    <source>
        <dbReference type="ARBA" id="ARBA00023288"/>
    </source>
</evidence>
<dbReference type="SMART" id="SM00176">
    <property type="entry name" value="RAN"/>
    <property type="match status" value="1"/>
</dbReference>
<dbReference type="GO" id="GO:0005764">
    <property type="term" value="C:lysosome"/>
    <property type="evidence" value="ECO:0007669"/>
    <property type="project" value="TreeGrafter"/>
</dbReference>
<comment type="caution">
    <text evidence="8">The sequence shown here is derived from an EMBL/GenBank/DDBJ whole genome shotgun (WGS) entry which is preliminary data.</text>
</comment>
<evidence type="ECO:0000313" key="8">
    <source>
        <dbReference type="EMBL" id="KAG8224430.1"/>
    </source>
</evidence>
<proteinExistence type="inferred from homology"/>
<dbReference type="GO" id="GO:0003924">
    <property type="term" value="F:GTPase activity"/>
    <property type="evidence" value="ECO:0007669"/>
    <property type="project" value="UniProtKB-UniRule"/>
</dbReference>
<reference evidence="8" key="2">
    <citation type="submission" date="2017-10" db="EMBL/GenBank/DDBJ databases">
        <title>Ladona fulva Genome sequencing and assembly.</title>
        <authorList>
            <person name="Murali S."/>
            <person name="Richards S."/>
            <person name="Bandaranaike D."/>
            <person name="Bellair M."/>
            <person name="Blankenburg K."/>
            <person name="Chao H."/>
            <person name="Dinh H."/>
            <person name="Doddapaneni H."/>
            <person name="Dugan-Rocha S."/>
            <person name="Elkadiri S."/>
            <person name="Gnanaolivu R."/>
            <person name="Hernandez B."/>
            <person name="Skinner E."/>
            <person name="Javaid M."/>
            <person name="Lee S."/>
            <person name="Li M."/>
            <person name="Ming W."/>
            <person name="Munidasa M."/>
            <person name="Muniz J."/>
            <person name="Nguyen L."/>
            <person name="Hughes D."/>
            <person name="Osuji N."/>
            <person name="Pu L.-L."/>
            <person name="Puazo M."/>
            <person name="Qu C."/>
            <person name="Quiroz J."/>
            <person name="Raj R."/>
            <person name="Weissenberger G."/>
            <person name="Xin Y."/>
            <person name="Zou X."/>
            <person name="Han Y."/>
            <person name="Worley K."/>
            <person name="Muzny D."/>
            <person name="Gibbs R."/>
        </authorList>
    </citation>
    <scope>NUCLEOTIDE SEQUENCE</scope>
    <source>
        <strain evidence="8">Sampled in the wild</strain>
    </source>
</reference>
<dbReference type="PANTHER" id="PTHR47981:SF39">
    <property type="entry name" value="RAS-RELATED PROTEIN RAB"/>
    <property type="match status" value="1"/>
</dbReference>
<gene>
    <name evidence="8" type="ORF">J437_LFUL001380</name>
</gene>
<dbReference type="AlphaFoldDB" id="A0A8K0JZ27"/>
<dbReference type="CDD" id="cd04107">
    <property type="entry name" value="Rab32_Rab38"/>
    <property type="match status" value="1"/>
</dbReference>
<dbReference type="SUPFAM" id="SSF52540">
    <property type="entry name" value="P-loop containing nucleoside triphosphate hydrolases"/>
    <property type="match status" value="1"/>
</dbReference>
<dbReference type="InterPro" id="IPR005225">
    <property type="entry name" value="Small_GTP-bd"/>
</dbReference>
<dbReference type="GO" id="GO:0005802">
    <property type="term" value="C:trans-Golgi network"/>
    <property type="evidence" value="ECO:0007669"/>
    <property type="project" value="UniProtKB-UniRule"/>
</dbReference>
<dbReference type="InterPro" id="IPR001806">
    <property type="entry name" value="Small_GTPase"/>
</dbReference>
<evidence type="ECO:0000256" key="7">
    <source>
        <dbReference type="SAM" id="MobiDB-lite"/>
    </source>
</evidence>
<dbReference type="EMBL" id="KZ308196">
    <property type="protein sequence ID" value="KAG8224430.1"/>
    <property type="molecule type" value="Genomic_DNA"/>
</dbReference>
<dbReference type="InterPro" id="IPR027417">
    <property type="entry name" value="P-loop_NTPase"/>
</dbReference>
<reference evidence="8" key="1">
    <citation type="submission" date="2013-04" db="EMBL/GenBank/DDBJ databases">
        <authorList>
            <person name="Qu J."/>
            <person name="Murali S.C."/>
            <person name="Bandaranaike D."/>
            <person name="Bellair M."/>
            <person name="Blankenburg K."/>
            <person name="Chao H."/>
            <person name="Dinh H."/>
            <person name="Doddapaneni H."/>
            <person name="Downs B."/>
            <person name="Dugan-Rocha S."/>
            <person name="Elkadiri S."/>
            <person name="Gnanaolivu R.D."/>
            <person name="Hernandez B."/>
            <person name="Javaid M."/>
            <person name="Jayaseelan J.C."/>
            <person name="Lee S."/>
            <person name="Li M."/>
            <person name="Ming W."/>
            <person name="Munidasa M."/>
            <person name="Muniz J."/>
            <person name="Nguyen L."/>
            <person name="Ongeri F."/>
            <person name="Osuji N."/>
            <person name="Pu L.-L."/>
            <person name="Puazo M."/>
            <person name="Qu C."/>
            <person name="Quiroz J."/>
            <person name="Raj R."/>
            <person name="Weissenberger G."/>
            <person name="Xin Y."/>
            <person name="Zou X."/>
            <person name="Han Y."/>
            <person name="Richards S."/>
            <person name="Worley K."/>
            <person name="Muzny D."/>
            <person name="Gibbs R."/>
        </authorList>
    </citation>
    <scope>NUCLEOTIDE SEQUENCE</scope>
    <source>
        <strain evidence="8">Sampled in the wild</strain>
    </source>
</reference>
<feature type="region of interest" description="Disordered" evidence="7">
    <location>
        <begin position="221"/>
        <end position="255"/>
    </location>
</feature>
<dbReference type="GO" id="GO:0005525">
    <property type="term" value="F:GTP binding"/>
    <property type="evidence" value="ECO:0007669"/>
    <property type="project" value="UniProtKB-UniRule"/>
</dbReference>
<keyword evidence="3 6" id="KW-0342">GTP-binding</keyword>
<dbReference type="PANTHER" id="PTHR47981">
    <property type="entry name" value="RAB FAMILY"/>
    <property type="match status" value="1"/>
</dbReference>
<comment type="subcellular location">
    <subcellularLocation>
        <location evidence="6">Membrane</location>
        <topology evidence="6">Lipid-anchor</topology>
    </subcellularLocation>
</comment>
<feature type="compositionally biased region" description="Gly residues" evidence="7">
    <location>
        <begin position="232"/>
        <end position="247"/>
    </location>
</feature>
<dbReference type="PRINTS" id="PR00449">
    <property type="entry name" value="RASTRNSFRMNG"/>
</dbReference>
<name>A0A8K0JZ27_LADFU</name>
<dbReference type="InterPro" id="IPR030697">
    <property type="entry name" value="Rab29/Rab38/Rab32"/>
</dbReference>
<dbReference type="OrthoDB" id="245989at2759"/>
<dbReference type="FunFam" id="3.40.50.300:FF:000222">
    <property type="entry name" value="RAB32, member RAS oncogene family"/>
    <property type="match status" value="1"/>
</dbReference>
<dbReference type="Proteomes" id="UP000792457">
    <property type="component" value="Unassembled WGS sequence"/>
</dbReference>
<evidence type="ECO:0000256" key="5">
    <source>
        <dbReference type="ARBA" id="ARBA00023289"/>
    </source>
</evidence>
<organism evidence="8 9">
    <name type="scientific">Ladona fulva</name>
    <name type="common">Scarce chaser dragonfly</name>
    <name type="synonym">Libellula fulva</name>
    <dbReference type="NCBI Taxonomy" id="123851"/>
    <lineage>
        <taxon>Eukaryota</taxon>
        <taxon>Metazoa</taxon>
        <taxon>Ecdysozoa</taxon>
        <taxon>Arthropoda</taxon>
        <taxon>Hexapoda</taxon>
        <taxon>Insecta</taxon>
        <taxon>Pterygota</taxon>
        <taxon>Palaeoptera</taxon>
        <taxon>Odonata</taxon>
        <taxon>Epiprocta</taxon>
        <taxon>Anisoptera</taxon>
        <taxon>Libelluloidea</taxon>
        <taxon>Libellulidae</taxon>
        <taxon>Ladona</taxon>
    </lineage>
</organism>
<dbReference type="GO" id="GO:0045335">
    <property type="term" value="C:phagocytic vesicle"/>
    <property type="evidence" value="ECO:0007669"/>
    <property type="project" value="TreeGrafter"/>
</dbReference>
<protein>
    <recommendedName>
        <fullName evidence="6">Ras-related protein Rab</fullName>
    </recommendedName>
</protein>
<evidence type="ECO:0000313" key="9">
    <source>
        <dbReference type="Proteomes" id="UP000792457"/>
    </source>
</evidence>
<keyword evidence="5 6" id="KW-0636">Prenylation</keyword>
<keyword evidence="2 6" id="KW-0547">Nucleotide-binding</keyword>
<comment type="similarity">
    <text evidence="1 6">Belongs to the small GTPase superfamily. Rab family.</text>
</comment>
<evidence type="ECO:0000256" key="2">
    <source>
        <dbReference type="ARBA" id="ARBA00022741"/>
    </source>
</evidence>
<evidence type="ECO:0000256" key="3">
    <source>
        <dbReference type="ARBA" id="ARBA00023134"/>
    </source>
</evidence>
<dbReference type="PROSITE" id="PS51419">
    <property type="entry name" value="RAB"/>
    <property type="match status" value="1"/>
</dbReference>
<evidence type="ECO:0000256" key="1">
    <source>
        <dbReference type="ARBA" id="ARBA00006270"/>
    </source>
</evidence>
<dbReference type="SMART" id="SM00175">
    <property type="entry name" value="RAB"/>
    <property type="match status" value="1"/>
</dbReference>
<dbReference type="SMART" id="SM00174">
    <property type="entry name" value="RHO"/>
    <property type="match status" value="1"/>
</dbReference>
<dbReference type="SMART" id="SM00173">
    <property type="entry name" value="RAS"/>
    <property type="match status" value="1"/>
</dbReference>
<keyword evidence="4 6" id="KW-0449">Lipoprotein</keyword>
<dbReference type="Pfam" id="PF00071">
    <property type="entry name" value="Ras"/>
    <property type="match status" value="1"/>
</dbReference>
<dbReference type="GO" id="GO:0090385">
    <property type="term" value="P:phagosome-lysosome fusion"/>
    <property type="evidence" value="ECO:0007669"/>
    <property type="project" value="TreeGrafter"/>
</dbReference>
<dbReference type="PROSITE" id="PS51421">
    <property type="entry name" value="RAS"/>
    <property type="match status" value="1"/>
</dbReference>
<dbReference type="GO" id="GO:0005770">
    <property type="term" value="C:late endosome"/>
    <property type="evidence" value="ECO:0007669"/>
    <property type="project" value="TreeGrafter"/>
</dbReference>
<comment type="function">
    <text evidence="6">The small GTPases Rab are key regulators in vesicle trafficking.</text>
</comment>
<keyword evidence="6" id="KW-0472">Membrane</keyword>
<dbReference type="GO" id="GO:0008333">
    <property type="term" value="P:endosome to lysosome transport"/>
    <property type="evidence" value="ECO:0007669"/>
    <property type="project" value="TreeGrafter"/>
</dbReference>
<dbReference type="Gene3D" id="3.40.50.300">
    <property type="entry name" value="P-loop containing nucleotide triphosphate hydrolases"/>
    <property type="match status" value="1"/>
</dbReference>
<dbReference type="NCBIfam" id="TIGR00231">
    <property type="entry name" value="small_GTP"/>
    <property type="match status" value="1"/>
</dbReference>
<dbReference type="GO" id="GO:0016020">
    <property type="term" value="C:membrane"/>
    <property type="evidence" value="ECO:0007669"/>
    <property type="project" value="UniProtKB-SubCell"/>
</dbReference>
<keyword evidence="9" id="KW-1185">Reference proteome</keyword>
<sequence>MASYWSKIEALASGGGGASSASGSSGAGVMVPGAGTKREHLYKILVIGELGTGKTSIIKRYVHQFFSQHYRATIGVDFALKVINWDADTIIRLQLWDIAGQERFGNMTRVYYKEAVGAFIVFDVTRSATFESVVKWKVDLDSKVQLPDGSPIPCVLLANKCDQQKEGIVNNPTKMEEYCKEKGFAGWYETSAKENINIEEAARFLVTKILKNDRLTGVDPSKDSERFALDGSGSGMNGNGVRGGNGRQEGKSCAC</sequence>